<gene>
    <name evidence="2" type="ORF">VU01_102111</name>
</gene>
<evidence type="ECO:0000256" key="1">
    <source>
        <dbReference type="SAM" id="MobiDB-lite"/>
    </source>
</evidence>
<keyword evidence="3" id="KW-1185">Reference proteome</keyword>
<proteinExistence type="predicted"/>
<protein>
    <submittedName>
        <fullName evidence="2">Uncharacterized protein</fullName>
    </submittedName>
</protein>
<sequence length="482" mass="54216">MVLNRIGRMAGKTQSTSSSFSKKAETPDSLAACCRSLSLIRLWQEGRVREIREVSLGPDLLHPVVLELHAKAAYAVLQEEGRQAAPAEVRHFIDCWLSLLFQPTLFRSLPGKKGNAEQQRLALLGLLEAGEKMVRKYAEQQEDCGEQFIRHWEEDFALLKTLSGMKKEEEEIPLYTPALAWQTGIAEQIFIHFFNQMRGQDAFADQEGFLAAGALYSTVGPAFLLVRRGQYDTASSELTSLKEKGEEKNADLFVSYGLARLNIACGLHSLEQGHYEEAEEMLTDLLPLPPHSSLLEQELFAALDRDDKYLDPDWLAVSVHVLSDLHKYCSTKNEEVKRALCSVLTHQAVLRHREGAIDGKVFLSSMEKAVSLNPKDEFACITCDDARMDAEIFALHRNMSAGKLAKASRIAKKSSYQGVADQFFIFAAQVMAQVEAEDYPDDESAFFMVRQLLEGALQVDPEHRMVQEIAWLLDDLEERLED</sequence>
<organism evidence="2 3">
    <name type="scientific">Candidatus Electrothrix marina</name>
    <dbReference type="NCBI Taxonomy" id="1859130"/>
    <lineage>
        <taxon>Bacteria</taxon>
        <taxon>Pseudomonadati</taxon>
        <taxon>Thermodesulfobacteriota</taxon>
        <taxon>Desulfobulbia</taxon>
        <taxon>Desulfobulbales</taxon>
        <taxon>Desulfobulbaceae</taxon>
        <taxon>Candidatus Electrothrix</taxon>
    </lineage>
</organism>
<reference evidence="2 3" key="1">
    <citation type="submission" date="2017-01" db="EMBL/GenBank/DDBJ databases">
        <title>The cable genome- insights into the physiology and evolution of filamentous bacteria capable of sulfide oxidation via long distance electron transfer.</title>
        <authorList>
            <person name="Schreiber L."/>
            <person name="Bjerg J.T."/>
            <person name="Boggild A."/>
            <person name="Van De Vossenberg J."/>
            <person name="Meysman F."/>
            <person name="Nielsen L.P."/>
            <person name="Schramm A."/>
            <person name="Kjeldsen K.U."/>
        </authorList>
    </citation>
    <scope>NUCLEOTIDE SEQUENCE [LARGE SCALE GENOMIC DNA]</scope>
    <source>
        <strain evidence="2">A5</strain>
    </source>
</reference>
<name>A0A444JGU8_9BACT</name>
<feature type="region of interest" description="Disordered" evidence="1">
    <location>
        <begin position="1"/>
        <end position="22"/>
    </location>
</feature>
<evidence type="ECO:0000313" key="2">
    <source>
        <dbReference type="EMBL" id="RWX52309.1"/>
    </source>
</evidence>
<dbReference type="Proteomes" id="UP000288892">
    <property type="component" value="Unassembled WGS sequence"/>
</dbReference>
<dbReference type="AlphaFoldDB" id="A0A444JGU8"/>
<feature type="compositionally biased region" description="Low complexity" evidence="1">
    <location>
        <begin position="12"/>
        <end position="21"/>
    </location>
</feature>
<accession>A0A444JGU8</accession>
<comment type="caution">
    <text evidence="2">The sequence shown here is derived from an EMBL/GenBank/DDBJ whole genome shotgun (WGS) entry which is preliminary data.</text>
</comment>
<evidence type="ECO:0000313" key="3">
    <source>
        <dbReference type="Proteomes" id="UP000288892"/>
    </source>
</evidence>
<dbReference type="EMBL" id="MTKS01000021">
    <property type="protein sequence ID" value="RWX52309.1"/>
    <property type="molecule type" value="Genomic_DNA"/>
</dbReference>